<organism evidence="1">
    <name type="scientific">Arundo donax</name>
    <name type="common">Giant reed</name>
    <name type="synonym">Donax arundinaceus</name>
    <dbReference type="NCBI Taxonomy" id="35708"/>
    <lineage>
        <taxon>Eukaryota</taxon>
        <taxon>Viridiplantae</taxon>
        <taxon>Streptophyta</taxon>
        <taxon>Embryophyta</taxon>
        <taxon>Tracheophyta</taxon>
        <taxon>Spermatophyta</taxon>
        <taxon>Magnoliopsida</taxon>
        <taxon>Liliopsida</taxon>
        <taxon>Poales</taxon>
        <taxon>Poaceae</taxon>
        <taxon>PACMAD clade</taxon>
        <taxon>Arundinoideae</taxon>
        <taxon>Arundineae</taxon>
        <taxon>Arundo</taxon>
    </lineage>
</organism>
<reference evidence="1" key="2">
    <citation type="journal article" date="2015" name="Data Brief">
        <title>Shoot transcriptome of the giant reed, Arundo donax.</title>
        <authorList>
            <person name="Barrero R.A."/>
            <person name="Guerrero F.D."/>
            <person name="Moolhuijzen P."/>
            <person name="Goolsby J.A."/>
            <person name="Tidwell J."/>
            <person name="Bellgard S.E."/>
            <person name="Bellgard M.I."/>
        </authorList>
    </citation>
    <scope>NUCLEOTIDE SEQUENCE</scope>
    <source>
        <tissue evidence="1">Shoot tissue taken approximately 20 cm above the soil surface</tissue>
    </source>
</reference>
<evidence type="ECO:0000313" key="1">
    <source>
        <dbReference type="EMBL" id="JAD40336.1"/>
    </source>
</evidence>
<protein>
    <submittedName>
        <fullName evidence="1">Uncharacterized protein</fullName>
    </submittedName>
</protein>
<sequence>MKTAQQLSLSANGRTRCRQLFPTIASAACSSRLVTTTTPPLSLGNPNARRSDQLPSSLREAS</sequence>
<dbReference type="PROSITE" id="PS51257">
    <property type="entry name" value="PROKAR_LIPOPROTEIN"/>
    <property type="match status" value="1"/>
</dbReference>
<proteinExistence type="predicted"/>
<dbReference type="EMBL" id="GBRH01257559">
    <property type="protein sequence ID" value="JAD40336.1"/>
    <property type="molecule type" value="Transcribed_RNA"/>
</dbReference>
<dbReference type="AlphaFoldDB" id="A0A0A8ZNF7"/>
<accession>A0A0A8ZNF7</accession>
<reference evidence="1" key="1">
    <citation type="submission" date="2014-09" db="EMBL/GenBank/DDBJ databases">
        <authorList>
            <person name="Magalhaes I.L.F."/>
            <person name="Oliveira U."/>
            <person name="Santos F.R."/>
            <person name="Vidigal T.H.D.A."/>
            <person name="Brescovit A.D."/>
            <person name="Santos A.J."/>
        </authorList>
    </citation>
    <scope>NUCLEOTIDE SEQUENCE</scope>
    <source>
        <tissue evidence="1">Shoot tissue taken approximately 20 cm above the soil surface</tissue>
    </source>
</reference>
<name>A0A0A8ZNF7_ARUDO</name>